<name>A0A9X1DD44_9SPHN</name>
<keyword evidence="2" id="KW-1185">Reference proteome</keyword>
<comment type="caution">
    <text evidence="1">The sequence shown here is derived from an EMBL/GenBank/DDBJ whole genome shotgun (WGS) entry which is preliminary data.</text>
</comment>
<evidence type="ECO:0000313" key="2">
    <source>
        <dbReference type="Proteomes" id="UP001138757"/>
    </source>
</evidence>
<gene>
    <name evidence="1" type="ORF">KK488_12250</name>
</gene>
<sequence>MNYISQQSLRAYVIAYLFAAAQSDRAGRDVEEIEKSLKKSPGNRRIQLAIDSLISDEIAEDIGSGNFYEYALTAEGYDTAEKSYLSEQSDGFKRTVDLLVERLTSSEVDREGVIVSESSVPASDRFVELGHNTPGYQETVEAVESALDSIRQSNSLDPEDRPWIQSNLTIGLGALKKGGRLLVEGLRAFTIEPLKAALSSVGEEKLKVAISLAISALKKYFGF</sequence>
<dbReference type="EMBL" id="JAHGAW010000007">
    <property type="protein sequence ID" value="MBT2187716.1"/>
    <property type="molecule type" value="Genomic_DNA"/>
</dbReference>
<organism evidence="1 2">
    <name type="scientific">Sphingobium nicotianae</name>
    <dbReference type="NCBI Taxonomy" id="2782607"/>
    <lineage>
        <taxon>Bacteria</taxon>
        <taxon>Pseudomonadati</taxon>
        <taxon>Pseudomonadota</taxon>
        <taxon>Alphaproteobacteria</taxon>
        <taxon>Sphingomonadales</taxon>
        <taxon>Sphingomonadaceae</taxon>
        <taxon>Sphingobium</taxon>
    </lineage>
</organism>
<evidence type="ECO:0000313" key="1">
    <source>
        <dbReference type="EMBL" id="MBT2187716.1"/>
    </source>
</evidence>
<dbReference type="AlphaFoldDB" id="A0A9X1DD44"/>
<dbReference type="Proteomes" id="UP001138757">
    <property type="component" value="Unassembled WGS sequence"/>
</dbReference>
<protein>
    <submittedName>
        <fullName evidence="1">Uncharacterized protein</fullName>
    </submittedName>
</protein>
<dbReference type="RefSeq" id="WP_214623921.1">
    <property type="nucleotide sequence ID" value="NZ_JAHGAW010000007.1"/>
</dbReference>
<reference evidence="1" key="1">
    <citation type="submission" date="2021-05" db="EMBL/GenBank/DDBJ databases">
        <title>Genome of Sphingobium sp. strain.</title>
        <authorList>
            <person name="Fan R."/>
        </authorList>
    </citation>
    <scope>NUCLEOTIDE SEQUENCE</scope>
    <source>
        <strain evidence="1">H33</strain>
    </source>
</reference>
<accession>A0A9X1DD44</accession>
<proteinExistence type="predicted"/>